<dbReference type="Proteomes" id="UP000692954">
    <property type="component" value="Unassembled WGS sequence"/>
</dbReference>
<dbReference type="AlphaFoldDB" id="A0A8S1QS81"/>
<name>A0A8S1QS81_9CILI</name>
<keyword evidence="2" id="KW-1185">Reference proteome</keyword>
<protein>
    <submittedName>
        <fullName evidence="1">Uncharacterized protein</fullName>
    </submittedName>
</protein>
<accession>A0A8S1QS81</accession>
<dbReference type="EMBL" id="CAJJDN010000114">
    <property type="protein sequence ID" value="CAD8117664.1"/>
    <property type="molecule type" value="Genomic_DNA"/>
</dbReference>
<reference evidence="1" key="1">
    <citation type="submission" date="2021-01" db="EMBL/GenBank/DDBJ databases">
        <authorList>
            <consortium name="Genoscope - CEA"/>
            <person name="William W."/>
        </authorList>
    </citation>
    <scope>NUCLEOTIDE SEQUENCE</scope>
</reference>
<sequence length="372" mass="45532">MYFNELILKMIYETLIILYNIQYLKKILNKKLQLQLKFIIIGLLNQQIKQIHTYTLIKFLEKKFQEQNQVYLQKYEQKISMIKQRINYLMGVQHLQVIIPKFYKEPPNFWNYILNLKQYPQLIQLFNLYLIIFKLQKIQTLKDSFYINLMLLLKKLNKILFLIYSKLRNRQNFIKKQKFFYPAFQLNKFKLKVHLKQLIFDVTEIDKNEFIIQILDISGIVVIFSGIRLMKYSIFKLLMQRSLQKNLIYLFQVTHPSFLLRNHFILKKFFRVYVCFQQLIRLDLMEQEQCLFIILILLQNSQQIIMGFEKLSDIILVTTLFLYHIRIKIKFLFGINKMNIDQQGCSRSSTFQYHCKKWLQFKLNKLYHQLLY</sequence>
<evidence type="ECO:0000313" key="1">
    <source>
        <dbReference type="EMBL" id="CAD8117664.1"/>
    </source>
</evidence>
<organism evidence="1 2">
    <name type="scientific">Paramecium sonneborni</name>
    <dbReference type="NCBI Taxonomy" id="65129"/>
    <lineage>
        <taxon>Eukaryota</taxon>
        <taxon>Sar</taxon>
        <taxon>Alveolata</taxon>
        <taxon>Ciliophora</taxon>
        <taxon>Intramacronucleata</taxon>
        <taxon>Oligohymenophorea</taxon>
        <taxon>Peniculida</taxon>
        <taxon>Parameciidae</taxon>
        <taxon>Paramecium</taxon>
    </lineage>
</organism>
<gene>
    <name evidence="1" type="ORF">PSON_ATCC_30995.1.T1140148</name>
</gene>
<comment type="caution">
    <text evidence="1">The sequence shown here is derived from an EMBL/GenBank/DDBJ whole genome shotgun (WGS) entry which is preliminary data.</text>
</comment>
<evidence type="ECO:0000313" key="2">
    <source>
        <dbReference type="Proteomes" id="UP000692954"/>
    </source>
</evidence>
<proteinExistence type="predicted"/>